<dbReference type="InterPro" id="IPR017502">
    <property type="entry name" value="Sortase_SrtB_target"/>
</dbReference>
<dbReference type="Proteomes" id="UP000018461">
    <property type="component" value="Unassembled WGS sequence"/>
</dbReference>
<proteinExistence type="predicted"/>
<comment type="caution">
    <text evidence="2">The sequence shown here is derived from an EMBL/GenBank/DDBJ whole genome shotgun (WGS) entry which is preliminary data.</text>
</comment>
<keyword evidence="1" id="KW-1133">Transmembrane helix</keyword>
<keyword evidence="3" id="KW-1185">Reference proteome</keyword>
<name>G9WNX3_9FIRM</name>
<dbReference type="PATRIC" id="fig|796943.3.peg.1486"/>
<reference evidence="2" key="1">
    <citation type="submission" date="2011-08" db="EMBL/GenBank/DDBJ databases">
        <authorList>
            <consortium name="The Broad Institute Genome Sequencing Platform"/>
            <person name="Earl A."/>
            <person name="Ward D."/>
            <person name="Feldgarden M."/>
            <person name="Gevers D."/>
            <person name="Sizova M."/>
            <person name="Hazen A."/>
            <person name="Epstein S."/>
            <person name="Young S.K."/>
            <person name="Zeng Q."/>
            <person name="Gargeya S."/>
            <person name="Fitzgerald M."/>
            <person name="Haas B."/>
            <person name="Abouelleil A."/>
            <person name="Alvarado L."/>
            <person name="Arachchi H.M."/>
            <person name="Berlin A."/>
            <person name="Brown A."/>
            <person name="Chapman S.B."/>
            <person name="Chen Z."/>
            <person name="Dunbar C."/>
            <person name="Freedman E."/>
            <person name="Gearin G."/>
            <person name="Gellesch M."/>
            <person name="Goldberg J."/>
            <person name="Griggs A."/>
            <person name="Gujja S."/>
            <person name="Heiman D."/>
            <person name="Howarth C."/>
            <person name="Larson L."/>
            <person name="Lui A."/>
            <person name="MacDonald P.J.P."/>
            <person name="Montmayeur A."/>
            <person name="Murphy C."/>
            <person name="Neiman D."/>
            <person name="Pearson M."/>
            <person name="Priest M."/>
            <person name="Roberts A."/>
            <person name="Saif S."/>
            <person name="Shea T."/>
            <person name="Shenoy N."/>
            <person name="Sisk P."/>
            <person name="Stolte C."/>
            <person name="Sykes S."/>
            <person name="Wortman J."/>
            <person name="Nusbaum C."/>
            <person name="Birren B."/>
        </authorList>
    </citation>
    <scope>NUCLEOTIDE SEQUENCE</scope>
    <source>
        <strain evidence="2">ACB1</strain>
    </source>
</reference>
<sequence>MGRGKRIVCLIVFALMISLRLVFSSKAGESAFGTLPPVKVEIPFSVELLGDDTPVTDFRVYMEPSVESPNATLPEPYYLDIRSESRREDRSFGKMLFYSPGRYFYKIKQEQKNYEGFHYDRTVYDLEIEVLEADMDAKGNAVSPYLYAIVHGKKEGENKETEYFTFINSYKATKTEKSLALSEKGLPPSNQLSAPHTKKREVLGAERGMVGKLQGVIPKALRLARKMATSDESSMMLYGLATLFTTGSLLLWLYKVKKHKEEMKEELKKEKED</sequence>
<dbReference type="AlphaFoldDB" id="G9WNX3"/>
<dbReference type="Gene3D" id="2.60.40.3050">
    <property type="match status" value="1"/>
</dbReference>
<dbReference type="RefSeq" id="WP_009534912.1">
    <property type="nucleotide sequence ID" value="NZ_KE148312.1"/>
</dbReference>
<organism evidence="2 3">
    <name type="scientific">Oribacterium parvum ACB1</name>
    <dbReference type="NCBI Taxonomy" id="796943"/>
    <lineage>
        <taxon>Bacteria</taxon>
        <taxon>Bacillati</taxon>
        <taxon>Bacillota</taxon>
        <taxon>Clostridia</taxon>
        <taxon>Lachnospirales</taxon>
        <taxon>Lachnospiraceae</taxon>
        <taxon>Oribacterium</taxon>
    </lineage>
</organism>
<dbReference type="NCBIfam" id="TIGR03063">
    <property type="entry name" value="srtB_target"/>
    <property type="match status" value="1"/>
</dbReference>
<keyword evidence="1" id="KW-0812">Transmembrane</keyword>
<dbReference type="EMBL" id="AFZC02000003">
    <property type="protein sequence ID" value="EHL10056.1"/>
    <property type="molecule type" value="Genomic_DNA"/>
</dbReference>
<accession>G9WNX3</accession>
<reference evidence="2" key="2">
    <citation type="submission" date="2013-03" db="EMBL/GenBank/DDBJ databases">
        <title>The Genome Sequence of Oribacterium sp. ACB1.</title>
        <authorList>
            <consortium name="The Broad Institute Genomics Platform"/>
            <consortium name="The Broad Institute Genome Sequencing Center for Infectious Disease"/>
            <person name="Earl A."/>
            <person name="Ward D."/>
            <person name="Feldgarden M."/>
            <person name="Gevers D."/>
            <person name="Sizova M."/>
            <person name="Hazen A."/>
            <person name="Epstein S."/>
            <person name="Walker B."/>
            <person name="Young S."/>
            <person name="Zeng Q."/>
            <person name="Gargeya S."/>
            <person name="Fitzgerald M."/>
            <person name="Haas B."/>
            <person name="Abouelleil A."/>
            <person name="Allen A.W."/>
            <person name="Alvarado L."/>
            <person name="Arachchi H.M."/>
            <person name="Berlin A.M."/>
            <person name="Chapman S.B."/>
            <person name="Gainer-Dewar J."/>
            <person name="Goldberg J."/>
            <person name="Griggs A."/>
            <person name="Gujja S."/>
            <person name="Hansen M."/>
            <person name="Howarth C."/>
            <person name="Imamovic A."/>
            <person name="Ireland A."/>
            <person name="Larimer J."/>
            <person name="McCowan C."/>
            <person name="Murphy C."/>
            <person name="Pearson M."/>
            <person name="Poon T.W."/>
            <person name="Priest M."/>
            <person name="Roberts A."/>
            <person name="Saif S."/>
            <person name="Shea T."/>
            <person name="Sisk P."/>
            <person name="Sykes S."/>
            <person name="Wortman J."/>
            <person name="Nusbaum C."/>
            <person name="Birren B."/>
        </authorList>
    </citation>
    <scope>NUCLEOTIDE SEQUENCE [LARGE SCALE GENOMIC DNA]</scope>
    <source>
        <strain evidence="2">ACB1</strain>
    </source>
</reference>
<gene>
    <name evidence="2" type="ORF">HMPREF9625_01056</name>
</gene>
<evidence type="ECO:0000313" key="2">
    <source>
        <dbReference type="EMBL" id="EHL10056.1"/>
    </source>
</evidence>
<protein>
    <submittedName>
        <fullName evidence="2">Pilin isopeptide linkage protein</fullName>
    </submittedName>
</protein>
<dbReference type="HOGENOM" id="CLU_084191_0_0_9"/>
<dbReference type="STRING" id="796943.HMPREF9625_01056"/>
<dbReference type="InterPro" id="IPR038174">
    <property type="entry name" value="Strep_pil_link_sf"/>
</dbReference>
<evidence type="ECO:0000313" key="3">
    <source>
        <dbReference type="Proteomes" id="UP000018461"/>
    </source>
</evidence>
<feature type="transmembrane region" description="Helical" evidence="1">
    <location>
        <begin position="235"/>
        <end position="254"/>
    </location>
</feature>
<evidence type="ECO:0000256" key="1">
    <source>
        <dbReference type="SAM" id="Phobius"/>
    </source>
</evidence>
<keyword evidence="1" id="KW-0472">Membrane</keyword>